<reference evidence="1 2" key="1">
    <citation type="journal article" date="2020" name="Mol. Plant">
        <title>The Chromosome-Based Rubber Tree Genome Provides New Insights into Spurge Genome Evolution and Rubber Biosynthesis.</title>
        <authorList>
            <person name="Liu J."/>
            <person name="Shi C."/>
            <person name="Shi C.C."/>
            <person name="Li W."/>
            <person name="Zhang Q.J."/>
            <person name="Zhang Y."/>
            <person name="Li K."/>
            <person name="Lu H.F."/>
            <person name="Shi C."/>
            <person name="Zhu S.T."/>
            <person name="Xiao Z.Y."/>
            <person name="Nan H."/>
            <person name="Yue Y."/>
            <person name="Zhu X.G."/>
            <person name="Wu Y."/>
            <person name="Hong X.N."/>
            <person name="Fan G.Y."/>
            <person name="Tong Y."/>
            <person name="Zhang D."/>
            <person name="Mao C.L."/>
            <person name="Liu Y.L."/>
            <person name="Hao S.J."/>
            <person name="Liu W.Q."/>
            <person name="Lv M.Q."/>
            <person name="Zhang H.B."/>
            <person name="Liu Y."/>
            <person name="Hu-Tang G.R."/>
            <person name="Wang J.P."/>
            <person name="Wang J.H."/>
            <person name="Sun Y.H."/>
            <person name="Ni S.B."/>
            <person name="Chen W.B."/>
            <person name="Zhang X.C."/>
            <person name="Jiao Y.N."/>
            <person name="Eichler E.E."/>
            <person name="Li G.H."/>
            <person name="Liu X."/>
            <person name="Gao L.Z."/>
        </authorList>
    </citation>
    <scope>NUCLEOTIDE SEQUENCE [LARGE SCALE GENOMIC DNA]</scope>
    <source>
        <strain evidence="2">cv. GT1</strain>
        <tissue evidence="1">Leaf</tissue>
    </source>
</reference>
<name>A0A6A6NLP8_HEVBR</name>
<accession>A0A6A6NLP8</accession>
<evidence type="ECO:0000313" key="1">
    <source>
        <dbReference type="EMBL" id="KAF2325732.1"/>
    </source>
</evidence>
<organism evidence="1 2">
    <name type="scientific">Hevea brasiliensis</name>
    <name type="common">Para rubber tree</name>
    <name type="synonym">Siphonia brasiliensis</name>
    <dbReference type="NCBI Taxonomy" id="3981"/>
    <lineage>
        <taxon>Eukaryota</taxon>
        <taxon>Viridiplantae</taxon>
        <taxon>Streptophyta</taxon>
        <taxon>Embryophyta</taxon>
        <taxon>Tracheophyta</taxon>
        <taxon>Spermatophyta</taxon>
        <taxon>Magnoliopsida</taxon>
        <taxon>eudicotyledons</taxon>
        <taxon>Gunneridae</taxon>
        <taxon>Pentapetalae</taxon>
        <taxon>rosids</taxon>
        <taxon>fabids</taxon>
        <taxon>Malpighiales</taxon>
        <taxon>Euphorbiaceae</taxon>
        <taxon>Crotonoideae</taxon>
        <taxon>Micrandreae</taxon>
        <taxon>Hevea</taxon>
    </lineage>
</organism>
<keyword evidence="2" id="KW-1185">Reference proteome</keyword>
<protein>
    <submittedName>
        <fullName evidence="1">Uncharacterized protein</fullName>
    </submittedName>
</protein>
<sequence length="270" mass="30878">MKEDVVTLGKQGGDDLEYTDVAEVGSMGKRIYLHDNVLKVSKDRMSFIKFSLGFKYIFVVRGVNGTGGLGCLWDESIDLHPLSYSLHHVDFESRSDHLPILLDLEDDLLDVMQRSKRFKFESMWTMDEACVKVVQASWDQAMVGDAGETWIDGSSNEDDMDSRQISKAKLAEVSLQEEMMWHQRSKQLWLKEGDRNTRYFHSMALAHKKNNSFKSSFTSDNVELSGLELNDHILQFYKSMFAFETREESGIDLGFVPCKRRRSSSGSSNL</sequence>
<dbReference type="Proteomes" id="UP000467840">
    <property type="component" value="Chromosome 5"/>
</dbReference>
<gene>
    <name evidence="1" type="ORF">GH714_034408</name>
</gene>
<dbReference type="AlphaFoldDB" id="A0A6A6NLP8"/>
<comment type="caution">
    <text evidence="1">The sequence shown here is derived from an EMBL/GenBank/DDBJ whole genome shotgun (WGS) entry which is preliminary data.</text>
</comment>
<evidence type="ECO:0000313" key="2">
    <source>
        <dbReference type="Proteomes" id="UP000467840"/>
    </source>
</evidence>
<dbReference type="EMBL" id="JAAGAX010000001">
    <property type="protein sequence ID" value="KAF2325732.1"/>
    <property type="molecule type" value="Genomic_DNA"/>
</dbReference>
<proteinExistence type="predicted"/>